<evidence type="ECO:0000313" key="2">
    <source>
        <dbReference type="Proteomes" id="UP000801864"/>
    </source>
</evidence>
<evidence type="ECO:0000313" key="1">
    <source>
        <dbReference type="EMBL" id="KAF3076129.1"/>
    </source>
</evidence>
<dbReference type="EMBL" id="QLNT01000002">
    <property type="protein sequence ID" value="KAF3076129.1"/>
    <property type="molecule type" value="Genomic_DNA"/>
</dbReference>
<sequence>MCSTASFIERSIRWLTQKGHRSGLSDHGLLLLKPSSSLSSLTLFSHGSGLLLGSLLFLLELSKGVLKHHFGVVLGIERLLVGLRLGESGLDGGQRRERSGMSIGQAADDLVTDQGAGVEARLDTHDAQDLLADGGRTRVAGNGHEARHAVGQVVNVVGRVDAAVAVAALATYQQAVALLEAVNPSRRELGRALLLVARQLAEDALRLLAQLLVGGLAARGLDLLVPQQHQLLDGGALLRASGLFWRPDAAHVTACRPFKTPNIAHWLHDACRTAGMRNA</sequence>
<proteinExistence type="predicted"/>
<accession>A0A9P4XMI0</accession>
<dbReference type="AlphaFoldDB" id="A0A9P4XMI0"/>
<keyword evidence="2" id="KW-1185">Reference proteome</keyword>
<reference evidence="1 2" key="1">
    <citation type="submission" date="2018-06" db="EMBL/GenBank/DDBJ databases">
        <title>Genome analysis of cellulolytic fungus Trichoderma lentiforme CFAM-422.</title>
        <authorList>
            <person name="Steindorff A.S."/>
            <person name="Formighieri E.F."/>
            <person name="Midorikawa G.E.O."/>
            <person name="Tamietti M.S."/>
            <person name="Ramos E.Z."/>
            <person name="Silva A.S."/>
            <person name="Bon E.P.S."/>
            <person name="Mendes T.D."/>
            <person name="Damaso M.C.T."/>
            <person name="Favaro L.C.L."/>
        </authorList>
    </citation>
    <scope>NUCLEOTIDE SEQUENCE [LARGE SCALE GENOMIC DNA]</scope>
    <source>
        <strain evidence="1 2">CFAM-422</strain>
    </source>
</reference>
<gene>
    <name evidence="1" type="ORF">CFAM422_001703</name>
</gene>
<organism evidence="1 2">
    <name type="scientific">Trichoderma lentiforme</name>
    <dbReference type="NCBI Taxonomy" id="1567552"/>
    <lineage>
        <taxon>Eukaryota</taxon>
        <taxon>Fungi</taxon>
        <taxon>Dikarya</taxon>
        <taxon>Ascomycota</taxon>
        <taxon>Pezizomycotina</taxon>
        <taxon>Sordariomycetes</taxon>
        <taxon>Hypocreomycetidae</taxon>
        <taxon>Hypocreales</taxon>
        <taxon>Hypocreaceae</taxon>
        <taxon>Trichoderma</taxon>
    </lineage>
</organism>
<protein>
    <submittedName>
        <fullName evidence="1">Uncharacterized protein</fullName>
    </submittedName>
</protein>
<name>A0A9P4XMI0_9HYPO</name>
<dbReference type="Proteomes" id="UP000801864">
    <property type="component" value="Unassembled WGS sequence"/>
</dbReference>
<comment type="caution">
    <text evidence="1">The sequence shown here is derived from an EMBL/GenBank/DDBJ whole genome shotgun (WGS) entry which is preliminary data.</text>
</comment>